<keyword evidence="1" id="KW-0808">Transferase</keyword>
<dbReference type="InterPro" id="IPR029044">
    <property type="entry name" value="Nucleotide-diphossugar_trans"/>
</dbReference>
<reference evidence="1 2" key="1">
    <citation type="journal article" date="2019" name="Environ. Microbiol.">
        <title>Species interactions and distinct microbial communities in high Arctic permafrost affected cryosols are associated with the CH4 and CO2 gas fluxes.</title>
        <authorList>
            <person name="Altshuler I."/>
            <person name="Hamel J."/>
            <person name="Turney S."/>
            <person name="Magnuson E."/>
            <person name="Levesque R."/>
            <person name="Greer C."/>
            <person name="Whyte L.G."/>
        </authorList>
    </citation>
    <scope>NUCLEOTIDE SEQUENCE [LARGE SCALE GENOMIC DNA]</scope>
    <source>
        <strain evidence="1 2">S06.C</strain>
    </source>
</reference>
<dbReference type="EMBL" id="RCZI01000001">
    <property type="protein sequence ID" value="TPG30524.1"/>
    <property type="molecule type" value="Genomic_DNA"/>
</dbReference>
<sequence>MATGPVSERRRHVLCMKWGRKYGPDYVNRLYAMVRRHLSGDFNFVCLTDDSEGIRSEVQCLPIPPLDLEVPAGQPDRAWKKLTTFEPNLHGLHGTALFLDVDVVVVGSLDAFFEQPGEFLIIHDYARPWRTERITGNSSVYRFELGAHADVLAHFRANMDTVQAKFRNEQAYLSDFLHAQGKLQYWPDAWCPSFKYHGIPTWPTNYWQEPFVPEGARIVVFHGECNPPDALAGRRNRAFRFIRPARWIARHWTT</sequence>
<dbReference type="OrthoDB" id="564871at2"/>
<dbReference type="SUPFAM" id="SSF53448">
    <property type="entry name" value="Nucleotide-diphospho-sugar transferases"/>
    <property type="match status" value="1"/>
</dbReference>
<protein>
    <submittedName>
        <fullName evidence="1">Glycosyltransferase</fullName>
    </submittedName>
</protein>
<dbReference type="RefSeq" id="WP_140838559.1">
    <property type="nucleotide sequence ID" value="NZ_RCZI01000001.1"/>
</dbReference>
<gene>
    <name evidence="1" type="ORF">EAH82_03325</name>
</gene>
<dbReference type="AlphaFoldDB" id="A0A502DZH2"/>
<organism evidence="1 2">
    <name type="scientific">Variovorax guangxiensis</name>
    <dbReference type="NCBI Taxonomy" id="1775474"/>
    <lineage>
        <taxon>Bacteria</taxon>
        <taxon>Pseudomonadati</taxon>
        <taxon>Pseudomonadota</taxon>
        <taxon>Betaproteobacteria</taxon>
        <taxon>Burkholderiales</taxon>
        <taxon>Comamonadaceae</taxon>
        <taxon>Variovorax</taxon>
    </lineage>
</organism>
<evidence type="ECO:0000313" key="2">
    <source>
        <dbReference type="Proteomes" id="UP000319212"/>
    </source>
</evidence>
<proteinExistence type="predicted"/>
<accession>A0A502DZH2</accession>
<dbReference type="GO" id="GO:0016740">
    <property type="term" value="F:transferase activity"/>
    <property type="evidence" value="ECO:0007669"/>
    <property type="project" value="UniProtKB-KW"/>
</dbReference>
<name>A0A502DZH2_9BURK</name>
<evidence type="ECO:0000313" key="1">
    <source>
        <dbReference type="EMBL" id="TPG30524.1"/>
    </source>
</evidence>
<dbReference type="Gene3D" id="3.90.550.10">
    <property type="entry name" value="Spore Coat Polysaccharide Biosynthesis Protein SpsA, Chain A"/>
    <property type="match status" value="1"/>
</dbReference>
<comment type="caution">
    <text evidence="1">The sequence shown here is derived from an EMBL/GenBank/DDBJ whole genome shotgun (WGS) entry which is preliminary data.</text>
</comment>
<dbReference type="Proteomes" id="UP000319212">
    <property type="component" value="Unassembled WGS sequence"/>
</dbReference>